<protein>
    <recommendedName>
        <fullName evidence="7">C2H2-type domain-containing protein</fullName>
    </recommendedName>
</protein>
<evidence type="ECO:0000259" key="7">
    <source>
        <dbReference type="PROSITE" id="PS50157"/>
    </source>
</evidence>
<feature type="non-terminal residue" evidence="8">
    <location>
        <position position="1"/>
    </location>
</feature>
<dbReference type="Proteomes" id="UP000812287">
    <property type="component" value="Unassembled WGS sequence"/>
</dbReference>
<dbReference type="InterPro" id="IPR013087">
    <property type="entry name" value="Znf_C2H2_type"/>
</dbReference>
<keyword evidence="3 5" id="KW-0863">Zinc-finger</keyword>
<dbReference type="PROSITE" id="PS50157">
    <property type="entry name" value="ZINC_FINGER_C2H2_2"/>
    <property type="match status" value="2"/>
</dbReference>
<organism evidence="8 9">
    <name type="scientific">Guyanagaster necrorhizus</name>
    <dbReference type="NCBI Taxonomy" id="856835"/>
    <lineage>
        <taxon>Eukaryota</taxon>
        <taxon>Fungi</taxon>
        <taxon>Dikarya</taxon>
        <taxon>Basidiomycota</taxon>
        <taxon>Agaricomycotina</taxon>
        <taxon>Agaricomycetes</taxon>
        <taxon>Agaricomycetidae</taxon>
        <taxon>Agaricales</taxon>
        <taxon>Marasmiineae</taxon>
        <taxon>Physalacriaceae</taxon>
        <taxon>Guyanagaster</taxon>
    </lineage>
</organism>
<dbReference type="GO" id="GO:0000785">
    <property type="term" value="C:chromatin"/>
    <property type="evidence" value="ECO:0007669"/>
    <property type="project" value="TreeGrafter"/>
</dbReference>
<dbReference type="InterPro" id="IPR036236">
    <property type="entry name" value="Znf_C2H2_sf"/>
</dbReference>
<dbReference type="SUPFAM" id="SSF57667">
    <property type="entry name" value="beta-beta-alpha zinc fingers"/>
    <property type="match status" value="2"/>
</dbReference>
<feature type="domain" description="C2H2-type" evidence="7">
    <location>
        <begin position="7"/>
        <end position="37"/>
    </location>
</feature>
<reference evidence="8" key="1">
    <citation type="submission" date="2020-11" db="EMBL/GenBank/DDBJ databases">
        <title>Adaptations for nitrogen fixation in a non-lichenized fungal sporocarp promotes dispersal by wood-feeding termites.</title>
        <authorList>
            <consortium name="DOE Joint Genome Institute"/>
            <person name="Koch R.A."/>
            <person name="Yoon G."/>
            <person name="Arayal U."/>
            <person name="Lail K."/>
            <person name="Amirebrahimi M."/>
            <person name="Labutti K."/>
            <person name="Lipzen A."/>
            <person name="Riley R."/>
            <person name="Barry K."/>
            <person name="Henrissat B."/>
            <person name="Grigoriev I.V."/>
            <person name="Herr J.R."/>
            <person name="Aime M.C."/>
        </authorList>
    </citation>
    <scope>NUCLEOTIDE SEQUENCE</scope>
    <source>
        <strain evidence="8">MCA 3950</strain>
    </source>
</reference>
<dbReference type="GeneID" id="66106103"/>
<evidence type="ECO:0000256" key="4">
    <source>
        <dbReference type="ARBA" id="ARBA00022833"/>
    </source>
</evidence>
<dbReference type="PANTHER" id="PTHR14003:SF19">
    <property type="entry name" value="YY2 TRANSCRIPTION FACTOR"/>
    <property type="match status" value="1"/>
</dbReference>
<evidence type="ECO:0000256" key="5">
    <source>
        <dbReference type="PROSITE-ProRule" id="PRU00042"/>
    </source>
</evidence>
<dbReference type="AlphaFoldDB" id="A0A9P7VGY3"/>
<dbReference type="PROSITE" id="PS00028">
    <property type="entry name" value="ZINC_FINGER_C2H2_1"/>
    <property type="match status" value="2"/>
</dbReference>
<evidence type="ECO:0000313" key="9">
    <source>
        <dbReference type="Proteomes" id="UP000812287"/>
    </source>
</evidence>
<keyword evidence="1" id="KW-0479">Metal-binding</keyword>
<dbReference type="GO" id="GO:0000978">
    <property type="term" value="F:RNA polymerase II cis-regulatory region sequence-specific DNA binding"/>
    <property type="evidence" value="ECO:0007669"/>
    <property type="project" value="TreeGrafter"/>
</dbReference>
<dbReference type="GO" id="GO:0008270">
    <property type="term" value="F:zinc ion binding"/>
    <property type="evidence" value="ECO:0007669"/>
    <property type="project" value="UniProtKB-KW"/>
</dbReference>
<dbReference type="GO" id="GO:0005667">
    <property type="term" value="C:transcription regulator complex"/>
    <property type="evidence" value="ECO:0007669"/>
    <property type="project" value="TreeGrafter"/>
</dbReference>
<dbReference type="RefSeq" id="XP_043033867.1">
    <property type="nucleotide sequence ID" value="XM_043183806.1"/>
</dbReference>
<proteinExistence type="predicted"/>
<keyword evidence="4" id="KW-0862">Zinc</keyword>
<sequence>GSPKRLYVCTYEGCDKAFGRGGHLTRHIDCVHLECRPFECPHEGCTSTFSRKDNMNQHMGVSHRLPPPAMEMSNGPSPSKF</sequence>
<dbReference type="Gene3D" id="3.30.160.60">
    <property type="entry name" value="Classic Zinc Finger"/>
    <property type="match status" value="2"/>
</dbReference>
<dbReference type="OrthoDB" id="6365676at2759"/>
<name>A0A9P7VGY3_9AGAR</name>
<evidence type="ECO:0000256" key="6">
    <source>
        <dbReference type="SAM" id="MobiDB-lite"/>
    </source>
</evidence>
<dbReference type="SMART" id="SM00355">
    <property type="entry name" value="ZnF_C2H2"/>
    <property type="match status" value="2"/>
</dbReference>
<gene>
    <name evidence="8" type="ORF">BT62DRAFT_910670</name>
</gene>
<evidence type="ECO:0000256" key="3">
    <source>
        <dbReference type="ARBA" id="ARBA00022771"/>
    </source>
</evidence>
<feature type="domain" description="C2H2-type" evidence="7">
    <location>
        <begin position="38"/>
        <end position="68"/>
    </location>
</feature>
<comment type="caution">
    <text evidence="8">The sequence shown here is derived from an EMBL/GenBank/DDBJ whole genome shotgun (WGS) entry which is preliminary data.</text>
</comment>
<accession>A0A9P7VGY3</accession>
<dbReference type="GO" id="GO:0000981">
    <property type="term" value="F:DNA-binding transcription factor activity, RNA polymerase II-specific"/>
    <property type="evidence" value="ECO:0007669"/>
    <property type="project" value="TreeGrafter"/>
</dbReference>
<dbReference type="Pfam" id="PF00096">
    <property type="entry name" value="zf-C2H2"/>
    <property type="match status" value="2"/>
</dbReference>
<keyword evidence="9" id="KW-1185">Reference proteome</keyword>
<evidence type="ECO:0000256" key="1">
    <source>
        <dbReference type="ARBA" id="ARBA00022723"/>
    </source>
</evidence>
<dbReference type="EMBL" id="MU250572">
    <property type="protein sequence ID" value="KAG7440367.1"/>
    <property type="molecule type" value="Genomic_DNA"/>
</dbReference>
<keyword evidence="2" id="KW-0677">Repeat</keyword>
<dbReference type="GO" id="GO:0031519">
    <property type="term" value="C:PcG protein complex"/>
    <property type="evidence" value="ECO:0007669"/>
    <property type="project" value="TreeGrafter"/>
</dbReference>
<feature type="region of interest" description="Disordered" evidence="6">
    <location>
        <begin position="57"/>
        <end position="81"/>
    </location>
</feature>
<evidence type="ECO:0000256" key="2">
    <source>
        <dbReference type="ARBA" id="ARBA00022737"/>
    </source>
</evidence>
<evidence type="ECO:0000313" key="8">
    <source>
        <dbReference type="EMBL" id="KAG7440367.1"/>
    </source>
</evidence>
<dbReference type="PANTHER" id="PTHR14003">
    <property type="entry name" value="TRANSCRIPTIONAL REPRESSOR PROTEIN YY"/>
    <property type="match status" value="1"/>
</dbReference>